<dbReference type="Proteomes" id="UP000242561">
    <property type="component" value="Chromosome"/>
</dbReference>
<evidence type="ECO:0000313" key="1">
    <source>
        <dbReference type="EMBL" id="APG62068.1"/>
    </source>
</evidence>
<proteinExistence type="predicted"/>
<dbReference type="AlphaFoldDB" id="A0A1L3JAC0"/>
<protein>
    <submittedName>
        <fullName evidence="1">Uncharacterized protein</fullName>
    </submittedName>
</protein>
<organism evidence="1 2">
    <name type="scientific">Sphingorhabdus lutea</name>
    <dbReference type="NCBI Taxonomy" id="1913578"/>
    <lineage>
        <taxon>Bacteria</taxon>
        <taxon>Pseudomonadati</taxon>
        <taxon>Pseudomonadota</taxon>
        <taxon>Alphaproteobacteria</taxon>
        <taxon>Sphingomonadales</taxon>
        <taxon>Sphingomonadaceae</taxon>
        <taxon>Sphingorhabdus</taxon>
    </lineage>
</organism>
<dbReference type="EMBL" id="CP018154">
    <property type="protein sequence ID" value="APG62068.1"/>
    <property type="molecule type" value="Genomic_DNA"/>
</dbReference>
<sequence>MVDYNYRMTVVVQTPQGEVKGSAVWRLEGWKIERSLTGYSSSDRLTGEAVMVDLPNGKTIFLLLGGELCGFKQYSLNLPEGERFICKGEFDEYVKQIEDIFARNEVIETWSGGTNKLVYFDDLKNPASVKEVDKENMSASFGEGYRLKAIYAQPTKDPVTTGIEKKLVWLGKFPEPSLDPNFKSSMDPTLSQTLTHGDFKYSRN</sequence>
<reference evidence="1 2" key="1">
    <citation type="submission" date="2016-11" db="EMBL/GenBank/DDBJ databases">
        <title>Sphingorhabdus sp. LPB0140, isolated from marine environment.</title>
        <authorList>
            <person name="Kim E."/>
            <person name="Yi H."/>
        </authorList>
    </citation>
    <scope>NUCLEOTIDE SEQUENCE [LARGE SCALE GENOMIC DNA]</scope>
    <source>
        <strain evidence="1 2">LPB0140</strain>
    </source>
</reference>
<keyword evidence="2" id="KW-1185">Reference proteome</keyword>
<accession>A0A1L3JAC0</accession>
<gene>
    <name evidence="1" type="ORF">LPB140_03720</name>
</gene>
<dbReference type="KEGG" id="sphl:LPB140_03720"/>
<evidence type="ECO:0000313" key="2">
    <source>
        <dbReference type="Proteomes" id="UP000242561"/>
    </source>
</evidence>
<name>A0A1L3JAC0_9SPHN</name>